<organism evidence="1 2">
    <name type="scientific">Fasciolopsis buskii</name>
    <dbReference type="NCBI Taxonomy" id="27845"/>
    <lineage>
        <taxon>Eukaryota</taxon>
        <taxon>Metazoa</taxon>
        <taxon>Spiralia</taxon>
        <taxon>Lophotrochozoa</taxon>
        <taxon>Platyhelminthes</taxon>
        <taxon>Trematoda</taxon>
        <taxon>Digenea</taxon>
        <taxon>Plagiorchiida</taxon>
        <taxon>Echinostomata</taxon>
        <taxon>Echinostomatoidea</taxon>
        <taxon>Fasciolidae</taxon>
        <taxon>Fasciolopsis</taxon>
    </lineage>
</organism>
<reference evidence="1" key="1">
    <citation type="submission" date="2019-05" db="EMBL/GenBank/DDBJ databases">
        <title>Annotation for the trematode Fasciolopsis buski.</title>
        <authorList>
            <person name="Choi Y.-J."/>
        </authorList>
    </citation>
    <scope>NUCLEOTIDE SEQUENCE</scope>
    <source>
        <strain evidence="1">HT</strain>
        <tissue evidence="1">Whole worm</tissue>
    </source>
</reference>
<sequence length="104" mass="12563">MKRWIRKKERMLQQAKNEGRSFDQVMQEYNARRERRLIKNRPKTLEDLLLPDGPQPNQKHFIEVRFLHFLHAASANLSLEFTFGCLRYYVIRLVPHGTSICWLH</sequence>
<dbReference type="OrthoDB" id="6282733at2759"/>
<dbReference type="EMBL" id="LUCM01006222">
    <property type="protein sequence ID" value="KAA0191616.1"/>
    <property type="molecule type" value="Genomic_DNA"/>
</dbReference>
<evidence type="ECO:0000313" key="2">
    <source>
        <dbReference type="Proteomes" id="UP000728185"/>
    </source>
</evidence>
<dbReference type="Proteomes" id="UP000728185">
    <property type="component" value="Unassembled WGS sequence"/>
</dbReference>
<proteinExistence type="predicted"/>
<keyword evidence="2" id="KW-1185">Reference proteome</keyword>
<evidence type="ECO:0000313" key="1">
    <source>
        <dbReference type="EMBL" id="KAA0191616.1"/>
    </source>
</evidence>
<comment type="caution">
    <text evidence="1">The sequence shown here is derived from an EMBL/GenBank/DDBJ whole genome shotgun (WGS) entry which is preliminary data.</text>
</comment>
<name>A0A8E0RRR7_9TREM</name>
<protein>
    <submittedName>
        <fullName evidence="1">Uncharacterized protein</fullName>
    </submittedName>
</protein>
<dbReference type="AlphaFoldDB" id="A0A8E0RRR7"/>
<gene>
    <name evidence="1" type="ORF">FBUS_11693</name>
</gene>
<accession>A0A8E0RRR7</accession>